<protein>
    <submittedName>
        <fullName evidence="2">Uncharacterized protein</fullName>
    </submittedName>
</protein>
<keyword evidence="3" id="KW-1185">Reference proteome</keyword>
<dbReference type="OrthoDB" id="123277at2"/>
<evidence type="ECO:0000256" key="1">
    <source>
        <dbReference type="SAM" id="SignalP"/>
    </source>
</evidence>
<evidence type="ECO:0000313" key="3">
    <source>
        <dbReference type="Proteomes" id="UP000199024"/>
    </source>
</evidence>
<name>A0A1I6LXT2_9BACT</name>
<organism evidence="2 3">
    <name type="scientific">Granulicella pectinivorans</name>
    <dbReference type="NCBI Taxonomy" id="474950"/>
    <lineage>
        <taxon>Bacteria</taxon>
        <taxon>Pseudomonadati</taxon>
        <taxon>Acidobacteriota</taxon>
        <taxon>Terriglobia</taxon>
        <taxon>Terriglobales</taxon>
        <taxon>Acidobacteriaceae</taxon>
        <taxon>Granulicella</taxon>
    </lineage>
</organism>
<feature type="signal peptide" evidence="1">
    <location>
        <begin position="1"/>
        <end position="23"/>
    </location>
</feature>
<feature type="chain" id="PRO_5011510774" evidence="1">
    <location>
        <begin position="24"/>
        <end position="126"/>
    </location>
</feature>
<dbReference type="Proteomes" id="UP000199024">
    <property type="component" value="Unassembled WGS sequence"/>
</dbReference>
<gene>
    <name evidence="2" type="ORF">SAMN05421771_1446</name>
</gene>
<accession>A0A1I6LXT2</accession>
<evidence type="ECO:0000313" key="2">
    <source>
        <dbReference type="EMBL" id="SFS08208.1"/>
    </source>
</evidence>
<dbReference type="AlphaFoldDB" id="A0A1I6LXT2"/>
<sequence>MRKLIAIALLAFFGLPFASTLLALTPKSEPNLPACCRRNGKHHCMMSMAEREKLAGDKPAFVSPPDKCPFAPSHALIAPNRDQVGLLPGSAIFAGLISHPAVYPQVLAQWRINRERSNQKRGPPTA</sequence>
<proteinExistence type="predicted"/>
<dbReference type="RefSeq" id="WP_089837948.1">
    <property type="nucleotide sequence ID" value="NZ_FOZL01000001.1"/>
</dbReference>
<dbReference type="EMBL" id="FOZL01000001">
    <property type="protein sequence ID" value="SFS08208.1"/>
    <property type="molecule type" value="Genomic_DNA"/>
</dbReference>
<reference evidence="2 3" key="1">
    <citation type="submission" date="2016-10" db="EMBL/GenBank/DDBJ databases">
        <authorList>
            <person name="de Groot N.N."/>
        </authorList>
    </citation>
    <scope>NUCLEOTIDE SEQUENCE [LARGE SCALE GENOMIC DNA]</scope>
    <source>
        <strain evidence="2 3">DSM 21001</strain>
    </source>
</reference>
<keyword evidence="1" id="KW-0732">Signal</keyword>